<proteinExistence type="predicted"/>
<name>A0A498M9A5_LABRO</name>
<gene>
    <name evidence="1" type="ORF">ROHU_028960</name>
</gene>
<keyword evidence="2" id="KW-1185">Reference proteome</keyword>
<protein>
    <submittedName>
        <fullName evidence="1">Uncharacterized protein</fullName>
    </submittedName>
</protein>
<reference evidence="1 2" key="1">
    <citation type="submission" date="2018-03" db="EMBL/GenBank/DDBJ databases">
        <title>Draft genome sequence of Rohu Carp (Labeo rohita).</title>
        <authorList>
            <person name="Das P."/>
            <person name="Kushwaha B."/>
            <person name="Joshi C.G."/>
            <person name="Kumar D."/>
            <person name="Nagpure N.S."/>
            <person name="Sahoo L."/>
            <person name="Das S.P."/>
            <person name="Bit A."/>
            <person name="Patnaik S."/>
            <person name="Meher P.K."/>
            <person name="Jayasankar P."/>
            <person name="Koringa P.G."/>
            <person name="Patel N.V."/>
            <person name="Hinsu A.T."/>
            <person name="Kumar R."/>
            <person name="Pandey M."/>
            <person name="Agarwal S."/>
            <person name="Srivastava S."/>
            <person name="Singh M."/>
            <person name="Iquebal M.A."/>
            <person name="Jaiswal S."/>
            <person name="Angadi U.B."/>
            <person name="Kumar N."/>
            <person name="Raza M."/>
            <person name="Shah T.M."/>
            <person name="Rai A."/>
            <person name="Jena J.K."/>
        </authorList>
    </citation>
    <scope>NUCLEOTIDE SEQUENCE [LARGE SCALE GENOMIC DNA]</scope>
    <source>
        <strain evidence="1">DASCIFA01</strain>
        <tissue evidence="1">Testis</tissue>
    </source>
</reference>
<accession>A0A498M9A5</accession>
<evidence type="ECO:0000313" key="1">
    <source>
        <dbReference type="EMBL" id="RXN13697.1"/>
    </source>
</evidence>
<comment type="caution">
    <text evidence="1">The sequence shown here is derived from an EMBL/GenBank/DDBJ whole genome shotgun (WGS) entry which is preliminary data.</text>
</comment>
<dbReference type="EMBL" id="QBIY01012951">
    <property type="protein sequence ID" value="RXN13697.1"/>
    <property type="molecule type" value="Genomic_DNA"/>
</dbReference>
<dbReference type="Proteomes" id="UP000290572">
    <property type="component" value="Unassembled WGS sequence"/>
</dbReference>
<evidence type="ECO:0000313" key="2">
    <source>
        <dbReference type="Proteomes" id="UP000290572"/>
    </source>
</evidence>
<organism evidence="1 2">
    <name type="scientific">Labeo rohita</name>
    <name type="common">Indian major carp</name>
    <name type="synonym">Cyprinus rohita</name>
    <dbReference type="NCBI Taxonomy" id="84645"/>
    <lineage>
        <taxon>Eukaryota</taxon>
        <taxon>Metazoa</taxon>
        <taxon>Chordata</taxon>
        <taxon>Craniata</taxon>
        <taxon>Vertebrata</taxon>
        <taxon>Euteleostomi</taxon>
        <taxon>Actinopterygii</taxon>
        <taxon>Neopterygii</taxon>
        <taxon>Teleostei</taxon>
        <taxon>Ostariophysi</taxon>
        <taxon>Cypriniformes</taxon>
        <taxon>Cyprinidae</taxon>
        <taxon>Labeoninae</taxon>
        <taxon>Labeonini</taxon>
        <taxon>Labeo</taxon>
    </lineage>
</organism>
<sequence>MYGERLSTSRNLLCRLAAGGEMSRCETLHLMRVWVESVKITIPSTSAGARGTEAERVRELTTNRAVLAEHSRSLN</sequence>
<dbReference type="AlphaFoldDB" id="A0A498M9A5"/>